<feature type="compositionally biased region" description="Low complexity" evidence="1">
    <location>
        <begin position="158"/>
        <end position="172"/>
    </location>
</feature>
<feature type="region of interest" description="Disordered" evidence="1">
    <location>
        <begin position="206"/>
        <end position="280"/>
    </location>
</feature>
<proteinExistence type="predicted"/>
<dbReference type="AlphaFoldDB" id="A0AAV4FG79"/>
<evidence type="ECO:0000256" key="1">
    <source>
        <dbReference type="SAM" id="MobiDB-lite"/>
    </source>
</evidence>
<feature type="compositionally biased region" description="Basic and acidic residues" evidence="1">
    <location>
        <begin position="256"/>
        <end position="266"/>
    </location>
</feature>
<feature type="compositionally biased region" description="Pro residues" evidence="1">
    <location>
        <begin position="1"/>
        <end position="22"/>
    </location>
</feature>
<evidence type="ECO:0000313" key="2">
    <source>
        <dbReference type="EMBL" id="GFR72049.1"/>
    </source>
</evidence>
<sequence>MPLQRRPPPPPPDDDSPPPPLPNRFGPASTPTQPPMEDAPPPLPNRTHPTSLGSKTQGVLSPPPAQCQDDYLLPSEEPQKVQAQDNQQSSINNEYHSPDEPDGFQETYEVINSLSIEPQYTDVSKDTYEEMCAPPPVPLKPQVPAPQVHVPQVVPVTGPRLPQIPLKPKLPQTMPKPVLPHSADKEKPKSSVKAWNSFREWLPKSKSAEIDDRKRKTSVPAKWKTEEKADKDDLQLEADQTYELPDADPPIIPRSQDFDHRRKDDGLSDDDGDWDSEFSDDDGADFRVQAFALMYLMHCSQSV</sequence>
<protein>
    <submittedName>
        <fullName evidence="2">Uncharacterized protein</fullName>
    </submittedName>
</protein>
<feature type="compositionally biased region" description="Polar residues" evidence="1">
    <location>
        <begin position="47"/>
        <end position="59"/>
    </location>
</feature>
<feature type="region of interest" description="Disordered" evidence="1">
    <location>
        <begin position="1"/>
        <end position="105"/>
    </location>
</feature>
<dbReference type="Proteomes" id="UP000762676">
    <property type="component" value="Unassembled WGS sequence"/>
</dbReference>
<comment type="caution">
    <text evidence="2">The sequence shown here is derived from an EMBL/GenBank/DDBJ whole genome shotgun (WGS) entry which is preliminary data.</text>
</comment>
<feature type="compositionally biased region" description="Pro residues" evidence="1">
    <location>
        <begin position="32"/>
        <end position="44"/>
    </location>
</feature>
<dbReference type="EMBL" id="BMAT01007816">
    <property type="protein sequence ID" value="GFR72049.1"/>
    <property type="molecule type" value="Genomic_DNA"/>
</dbReference>
<organism evidence="2 3">
    <name type="scientific">Elysia marginata</name>
    <dbReference type="NCBI Taxonomy" id="1093978"/>
    <lineage>
        <taxon>Eukaryota</taxon>
        <taxon>Metazoa</taxon>
        <taxon>Spiralia</taxon>
        <taxon>Lophotrochozoa</taxon>
        <taxon>Mollusca</taxon>
        <taxon>Gastropoda</taxon>
        <taxon>Heterobranchia</taxon>
        <taxon>Euthyneura</taxon>
        <taxon>Panpulmonata</taxon>
        <taxon>Sacoglossa</taxon>
        <taxon>Placobranchoidea</taxon>
        <taxon>Plakobranchidae</taxon>
        <taxon>Elysia</taxon>
    </lineage>
</organism>
<feature type="region of interest" description="Disordered" evidence="1">
    <location>
        <begin position="158"/>
        <end position="192"/>
    </location>
</feature>
<gene>
    <name evidence="2" type="ORF">ElyMa_003830100</name>
</gene>
<name>A0AAV4FG79_9GAST</name>
<feature type="compositionally biased region" description="Acidic residues" evidence="1">
    <location>
        <begin position="267"/>
        <end position="280"/>
    </location>
</feature>
<evidence type="ECO:0000313" key="3">
    <source>
        <dbReference type="Proteomes" id="UP000762676"/>
    </source>
</evidence>
<accession>A0AAV4FG79</accession>
<feature type="compositionally biased region" description="Polar residues" evidence="1">
    <location>
        <begin position="81"/>
        <end position="95"/>
    </location>
</feature>
<reference evidence="2 3" key="1">
    <citation type="journal article" date="2021" name="Elife">
        <title>Chloroplast acquisition without the gene transfer in kleptoplastic sea slugs, Plakobranchus ocellatus.</title>
        <authorList>
            <person name="Maeda T."/>
            <person name="Takahashi S."/>
            <person name="Yoshida T."/>
            <person name="Shimamura S."/>
            <person name="Takaki Y."/>
            <person name="Nagai Y."/>
            <person name="Toyoda A."/>
            <person name="Suzuki Y."/>
            <person name="Arimoto A."/>
            <person name="Ishii H."/>
            <person name="Satoh N."/>
            <person name="Nishiyama T."/>
            <person name="Hasebe M."/>
            <person name="Maruyama T."/>
            <person name="Minagawa J."/>
            <person name="Obokata J."/>
            <person name="Shigenobu S."/>
        </authorList>
    </citation>
    <scope>NUCLEOTIDE SEQUENCE [LARGE SCALE GENOMIC DNA]</scope>
</reference>
<feature type="compositionally biased region" description="Basic and acidic residues" evidence="1">
    <location>
        <begin position="223"/>
        <end position="234"/>
    </location>
</feature>
<keyword evidence="3" id="KW-1185">Reference proteome</keyword>